<dbReference type="PROSITE" id="PS00371">
    <property type="entry name" value="PTS_EIIA_TYPE_1_HIS"/>
    <property type="match status" value="1"/>
</dbReference>
<dbReference type="GO" id="GO:0005886">
    <property type="term" value="C:plasma membrane"/>
    <property type="evidence" value="ECO:0007669"/>
    <property type="project" value="UniProtKB-SubCell"/>
</dbReference>
<evidence type="ECO:0000256" key="4">
    <source>
        <dbReference type="ARBA" id="ARBA00022597"/>
    </source>
</evidence>
<keyword evidence="6" id="KW-0598">Phosphotransferase system</keyword>
<dbReference type="InterPro" id="IPR050890">
    <property type="entry name" value="PTS_EIIA_component"/>
</dbReference>
<dbReference type="FunFam" id="2.70.70.10:FF:000001">
    <property type="entry name" value="PTS system glucose-specific IIA component"/>
    <property type="match status" value="1"/>
</dbReference>
<dbReference type="GO" id="GO:0016301">
    <property type="term" value="F:kinase activity"/>
    <property type="evidence" value="ECO:0007669"/>
    <property type="project" value="UniProtKB-KW"/>
</dbReference>
<proteinExistence type="predicted"/>
<keyword evidence="10" id="KW-1185">Reference proteome</keyword>
<evidence type="ECO:0000256" key="6">
    <source>
        <dbReference type="ARBA" id="ARBA00022683"/>
    </source>
</evidence>
<dbReference type="GO" id="GO:0005737">
    <property type="term" value="C:cytoplasm"/>
    <property type="evidence" value="ECO:0007669"/>
    <property type="project" value="UniProtKB-SubCell"/>
</dbReference>
<dbReference type="PANTHER" id="PTHR45008:SF1">
    <property type="entry name" value="PTS SYSTEM GLUCOSE-SPECIFIC EIIA COMPONENT"/>
    <property type="match status" value="1"/>
</dbReference>
<reference evidence="9 10" key="1">
    <citation type="submission" date="2018-07" db="EMBL/GenBank/DDBJ databases">
        <title>Genome sequences of six Lactobacillus spp. isolated from bumble bee guts.</title>
        <authorList>
            <person name="Motta E.V.S."/>
            <person name="Moran N.A."/>
        </authorList>
    </citation>
    <scope>NUCLEOTIDE SEQUENCE [LARGE SCALE GENOMIC DNA]</scope>
    <source>
        <strain evidence="9 10">BI-1.1</strain>
    </source>
</reference>
<evidence type="ECO:0000256" key="1">
    <source>
        <dbReference type="ARBA" id="ARBA00004496"/>
    </source>
</evidence>
<name>A0A3R7CPI9_9LACO</name>
<evidence type="ECO:0000256" key="3">
    <source>
        <dbReference type="ARBA" id="ARBA00022448"/>
    </source>
</evidence>
<evidence type="ECO:0000313" key="10">
    <source>
        <dbReference type="Proteomes" id="UP000284109"/>
    </source>
</evidence>
<evidence type="ECO:0000256" key="7">
    <source>
        <dbReference type="ARBA" id="ARBA00022777"/>
    </source>
</evidence>
<dbReference type="RefSeq" id="WP_118900648.1">
    <property type="nucleotide sequence ID" value="NZ_QOCR01000002.1"/>
</dbReference>
<evidence type="ECO:0000256" key="5">
    <source>
        <dbReference type="ARBA" id="ARBA00022679"/>
    </source>
</evidence>
<keyword evidence="7" id="KW-0418">Kinase</keyword>
<organism evidence="9 10">
    <name type="scientific">Bombilactobacillus bombi</name>
    <dbReference type="NCBI Taxonomy" id="1303590"/>
    <lineage>
        <taxon>Bacteria</taxon>
        <taxon>Bacillati</taxon>
        <taxon>Bacillota</taxon>
        <taxon>Bacilli</taxon>
        <taxon>Lactobacillales</taxon>
        <taxon>Lactobacillaceae</taxon>
        <taxon>Bombilactobacillus</taxon>
    </lineage>
</organism>
<dbReference type="OrthoDB" id="9769191at2"/>
<keyword evidence="5" id="KW-0808">Transferase</keyword>
<evidence type="ECO:0000256" key="2">
    <source>
        <dbReference type="ARBA" id="ARBA00004651"/>
    </source>
</evidence>
<evidence type="ECO:0000313" key="9">
    <source>
        <dbReference type="EMBL" id="RHW51199.1"/>
    </source>
</evidence>
<dbReference type="Pfam" id="PF00358">
    <property type="entry name" value="PTS_EIIA_1"/>
    <property type="match status" value="1"/>
</dbReference>
<keyword evidence="3" id="KW-0813">Transport</keyword>
<accession>A0A3R7CPI9</accession>
<dbReference type="Gene3D" id="2.70.70.10">
    <property type="entry name" value="Glucose Permease (Domain IIA)"/>
    <property type="match status" value="1"/>
</dbReference>
<dbReference type="InterPro" id="IPR011055">
    <property type="entry name" value="Dup_hybrid_motif"/>
</dbReference>
<dbReference type="Proteomes" id="UP000284109">
    <property type="component" value="Unassembled WGS sequence"/>
</dbReference>
<protein>
    <submittedName>
        <fullName evidence="9">PTS glucose transporter subunit IIA</fullName>
    </submittedName>
</protein>
<comment type="caution">
    <text evidence="9">The sequence shown here is derived from an EMBL/GenBank/DDBJ whole genome shotgun (WGS) entry which is preliminary data.</text>
</comment>
<dbReference type="InterPro" id="IPR001127">
    <property type="entry name" value="PTS_EIIA_1_perm"/>
</dbReference>
<dbReference type="NCBIfam" id="TIGR00830">
    <property type="entry name" value="PTBA"/>
    <property type="match status" value="1"/>
</dbReference>
<dbReference type="PANTHER" id="PTHR45008">
    <property type="entry name" value="PTS SYSTEM GLUCOSE-SPECIFIC EIIA COMPONENT"/>
    <property type="match status" value="1"/>
</dbReference>
<dbReference type="AlphaFoldDB" id="A0A3R7CPI9"/>
<dbReference type="GO" id="GO:0009401">
    <property type="term" value="P:phosphoenolpyruvate-dependent sugar phosphotransferase system"/>
    <property type="evidence" value="ECO:0007669"/>
    <property type="project" value="UniProtKB-KW"/>
</dbReference>
<dbReference type="EMBL" id="QOCR01000002">
    <property type="protein sequence ID" value="RHW51199.1"/>
    <property type="molecule type" value="Genomic_DNA"/>
</dbReference>
<dbReference type="SUPFAM" id="SSF51261">
    <property type="entry name" value="Duplicated hybrid motif"/>
    <property type="match status" value="1"/>
</dbReference>
<keyword evidence="4 9" id="KW-0762">Sugar transport</keyword>
<dbReference type="PROSITE" id="PS51093">
    <property type="entry name" value="PTS_EIIA_TYPE_1"/>
    <property type="match status" value="1"/>
</dbReference>
<comment type="subcellular location">
    <subcellularLocation>
        <location evidence="2">Cell membrane</location>
        <topology evidence="2">Multi-pass membrane protein</topology>
    </subcellularLocation>
    <subcellularLocation>
        <location evidence="1">Cytoplasm</location>
    </subcellularLocation>
</comment>
<feature type="domain" description="PTS EIIA type-1" evidence="8">
    <location>
        <begin position="31"/>
        <end position="135"/>
    </location>
</feature>
<sequence length="163" mass="17579">MLKFLHRNKNKSTELMTAATGNVINIEEVNDEVFSQKMMGEGFGIHPNSGIIYSPISGIITMVAATKHGLGIKSEDGLEILIHMGIDTVELKGIPFKINVKIGDEVQSGQVIAQMNINEITSAGKDPTVIVVITNTQEKVKNIKILSGEKKAKAVAAIVQKLV</sequence>
<evidence type="ECO:0000259" key="8">
    <source>
        <dbReference type="PROSITE" id="PS51093"/>
    </source>
</evidence>
<gene>
    <name evidence="9" type="ORF">DS831_04025</name>
</gene>